<dbReference type="GO" id="GO:0000938">
    <property type="term" value="C:GARP complex"/>
    <property type="evidence" value="ECO:0007669"/>
    <property type="project" value="UniProtKB-UniRule"/>
</dbReference>
<dbReference type="HOGENOM" id="CLU_043566_0_0_1"/>
<keyword evidence="5" id="KW-1185">Reference proteome</keyword>
<dbReference type="GO" id="GO:0015031">
    <property type="term" value="P:protein transport"/>
    <property type="evidence" value="ECO:0007669"/>
    <property type="project" value="UniProtKB-UniRule"/>
</dbReference>
<sequence length="262" mass="28758">MSIASPRPSFSLSRRGSTSTVNSTRSPSTSRPASIRDSSSTPVPSSSRRRDRAALREFYNLQASQTSAEKPPPSAAPTPQTEDSSSSDALSALDNPSFSPQTYVDDLLHSADAETLLRTLNSITISALGLEGDKKALVYDNYTTLLSATSTISRMRENVDPMAPVTTTLEPAVKHIADVAGDIARSREVRSDKEAQKDTVRWVLGAPERLKEFKEEGNEEEMTKEWDEVRGLLEKWEGVKGVDEVRRKCEEVVGKDQRGLDT</sequence>
<dbReference type="PANTHER" id="PTHR15954">
    <property type="entry name" value="VACUOLAR PROTEIN SORTING-ASSOCIATED PROTEIN 51 HOMOLOG"/>
    <property type="match status" value="1"/>
</dbReference>
<dbReference type="GeneID" id="25414194"/>
<dbReference type="GO" id="GO:0016020">
    <property type="term" value="C:membrane"/>
    <property type="evidence" value="ECO:0007669"/>
    <property type="project" value="TreeGrafter"/>
</dbReference>
<dbReference type="GO" id="GO:0007030">
    <property type="term" value="P:Golgi organization"/>
    <property type="evidence" value="ECO:0007669"/>
    <property type="project" value="UniProtKB-UniRule"/>
</dbReference>
<feature type="compositionally biased region" description="Low complexity" evidence="3">
    <location>
        <begin position="17"/>
        <end position="46"/>
    </location>
</feature>
<proteinExistence type="inferred from homology"/>
<comment type="subunit">
    <text evidence="2">Component of the Golgi-associated retrograde protein (GARP) complex.</text>
</comment>
<dbReference type="RefSeq" id="XP_013423740.1">
    <property type="nucleotide sequence ID" value="XM_013568286.1"/>
</dbReference>
<dbReference type="Pfam" id="PF08700">
    <property type="entry name" value="VPS51_Exo84_N"/>
    <property type="match status" value="1"/>
</dbReference>
<evidence type="ECO:0000313" key="5">
    <source>
        <dbReference type="Proteomes" id="UP000027730"/>
    </source>
</evidence>
<evidence type="ECO:0000313" key="4">
    <source>
        <dbReference type="EMBL" id="KEQ69608.1"/>
    </source>
</evidence>
<comment type="function">
    <text evidence="2">Acts as component of the GARP complex that is involved in retrograde transport from early and late endosomes to the trans-Golgi network (TGN).</text>
</comment>
<accession>A0A074W9S1</accession>
<feature type="compositionally biased region" description="Low complexity" evidence="3">
    <location>
        <begin position="83"/>
        <end position="94"/>
    </location>
</feature>
<reference evidence="4 5" key="1">
    <citation type="journal article" date="2014" name="BMC Genomics">
        <title>Genome sequencing of four Aureobasidium pullulans varieties: biotechnological potential, stress tolerance, and description of new species.</title>
        <authorList>
            <person name="Gostin Ar C."/>
            <person name="Ohm R.A."/>
            <person name="Kogej T."/>
            <person name="Sonjak S."/>
            <person name="Turk M."/>
            <person name="Zajc J."/>
            <person name="Zalar P."/>
            <person name="Grube M."/>
            <person name="Sun H."/>
            <person name="Han J."/>
            <person name="Sharma A."/>
            <person name="Chiniquy J."/>
            <person name="Ngan C.Y."/>
            <person name="Lipzen A."/>
            <person name="Barry K."/>
            <person name="Grigoriev I.V."/>
            <person name="Gunde-Cimerman N."/>
        </authorList>
    </citation>
    <scope>NUCLEOTIDE SEQUENCE [LARGE SCALE GENOMIC DNA]</scope>
    <source>
        <strain evidence="4 5">CBS 147.97</strain>
    </source>
</reference>
<dbReference type="InterPro" id="IPR014812">
    <property type="entry name" value="Vps51"/>
</dbReference>
<organism evidence="4 5">
    <name type="scientific">Aureobasidium namibiae CBS 147.97</name>
    <dbReference type="NCBI Taxonomy" id="1043004"/>
    <lineage>
        <taxon>Eukaryota</taxon>
        <taxon>Fungi</taxon>
        <taxon>Dikarya</taxon>
        <taxon>Ascomycota</taxon>
        <taxon>Pezizomycotina</taxon>
        <taxon>Dothideomycetes</taxon>
        <taxon>Dothideomycetidae</taxon>
        <taxon>Dothideales</taxon>
        <taxon>Saccotheciaceae</taxon>
        <taxon>Aureobasidium</taxon>
    </lineage>
</organism>
<dbReference type="EMBL" id="KL584721">
    <property type="protein sequence ID" value="KEQ69608.1"/>
    <property type="molecule type" value="Genomic_DNA"/>
</dbReference>
<evidence type="ECO:0000256" key="3">
    <source>
        <dbReference type="SAM" id="MobiDB-lite"/>
    </source>
</evidence>
<comment type="similarity">
    <text evidence="1 2">Belongs to the VPS51 family.</text>
</comment>
<dbReference type="GO" id="GO:1990745">
    <property type="term" value="C:EARP complex"/>
    <property type="evidence" value="ECO:0007669"/>
    <property type="project" value="TreeGrafter"/>
</dbReference>
<dbReference type="Proteomes" id="UP000027730">
    <property type="component" value="Unassembled WGS sequence"/>
</dbReference>
<keyword evidence="2" id="KW-0813">Transport</keyword>
<protein>
    <recommendedName>
        <fullName evidence="2">Vacuolar protein sorting-associated protein 51 homolog</fullName>
    </recommendedName>
</protein>
<dbReference type="OrthoDB" id="203678at2759"/>
<evidence type="ECO:0000256" key="2">
    <source>
        <dbReference type="RuleBase" id="RU368010"/>
    </source>
</evidence>
<dbReference type="AlphaFoldDB" id="A0A074W9S1"/>
<keyword evidence="2" id="KW-0653">Protein transport</keyword>
<dbReference type="GO" id="GO:0032456">
    <property type="term" value="P:endocytic recycling"/>
    <property type="evidence" value="ECO:0007669"/>
    <property type="project" value="TreeGrafter"/>
</dbReference>
<gene>
    <name evidence="4" type="ORF">M436DRAFT_67257</name>
</gene>
<feature type="region of interest" description="Disordered" evidence="3">
    <location>
        <begin position="1"/>
        <end position="96"/>
    </location>
</feature>
<comment type="subcellular location">
    <subcellularLocation>
        <location evidence="2">Golgi apparatus</location>
        <location evidence="2">trans-Golgi network</location>
    </subcellularLocation>
</comment>
<dbReference type="GO" id="GO:0042147">
    <property type="term" value="P:retrograde transport, endosome to Golgi"/>
    <property type="evidence" value="ECO:0007669"/>
    <property type="project" value="UniProtKB-UniRule"/>
</dbReference>
<evidence type="ECO:0000256" key="1">
    <source>
        <dbReference type="ARBA" id="ARBA00006080"/>
    </source>
</evidence>
<dbReference type="PANTHER" id="PTHR15954:SF4">
    <property type="entry name" value="VACUOLAR PROTEIN SORTING-ASSOCIATED PROTEIN 51 HOMOLOG"/>
    <property type="match status" value="1"/>
</dbReference>
<dbReference type="GO" id="GO:0048193">
    <property type="term" value="P:Golgi vesicle transport"/>
    <property type="evidence" value="ECO:0007669"/>
    <property type="project" value="TreeGrafter"/>
</dbReference>
<dbReference type="STRING" id="1043004.A0A074W9S1"/>
<keyword evidence="2" id="KW-0445">Lipid transport</keyword>
<name>A0A074W9S1_9PEZI</name>
<keyword evidence="2" id="KW-0333">Golgi apparatus</keyword>
<dbReference type="GO" id="GO:0006869">
    <property type="term" value="P:lipid transport"/>
    <property type="evidence" value="ECO:0007669"/>
    <property type="project" value="UniProtKB-UniRule"/>
</dbReference>
<dbReference type="GO" id="GO:0005829">
    <property type="term" value="C:cytosol"/>
    <property type="evidence" value="ECO:0007669"/>
    <property type="project" value="GOC"/>
</dbReference>